<dbReference type="PROSITE" id="PS50109">
    <property type="entry name" value="HIS_KIN"/>
    <property type="match status" value="1"/>
</dbReference>
<evidence type="ECO:0000259" key="21">
    <source>
        <dbReference type="PROSITE" id="PS50110"/>
    </source>
</evidence>
<evidence type="ECO:0000256" key="3">
    <source>
        <dbReference type="ARBA" id="ARBA00012438"/>
    </source>
</evidence>
<reference evidence="23" key="1">
    <citation type="submission" date="2020-08" db="EMBL/GenBank/DDBJ databases">
        <title>Novel species isolated from subtropical streams in China.</title>
        <authorList>
            <person name="Lu H."/>
        </authorList>
    </citation>
    <scope>NUCLEOTIDE SEQUENCE</scope>
    <source>
        <strain evidence="23">CY7W</strain>
    </source>
</reference>
<feature type="transmembrane region" description="Helical" evidence="19">
    <location>
        <begin position="6"/>
        <end position="29"/>
    </location>
</feature>
<dbReference type="FunFam" id="3.30.565.10:FF:000010">
    <property type="entry name" value="Sensor histidine kinase RcsC"/>
    <property type="match status" value="1"/>
</dbReference>
<comment type="catalytic activity">
    <reaction evidence="1">
        <text>ATP + protein L-histidine = ADP + protein N-phospho-L-histidine.</text>
        <dbReference type="EC" id="2.7.13.3"/>
    </reaction>
</comment>
<keyword evidence="12" id="KW-0902">Two-component regulatory system</keyword>
<keyword evidence="5" id="KW-0808">Transferase</keyword>
<feature type="domain" description="Histidine kinase" evidence="20">
    <location>
        <begin position="277"/>
        <end position="498"/>
    </location>
</feature>
<dbReference type="Pfam" id="PF00072">
    <property type="entry name" value="Response_reg"/>
    <property type="match status" value="1"/>
</dbReference>
<evidence type="ECO:0000259" key="22">
    <source>
        <dbReference type="PROSITE" id="PS50885"/>
    </source>
</evidence>
<dbReference type="GO" id="GO:0000155">
    <property type="term" value="F:phosphorelay sensor kinase activity"/>
    <property type="evidence" value="ECO:0007669"/>
    <property type="project" value="InterPro"/>
</dbReference>
<evidence type="ECO:0000256" key="1">
    <source>
        <dbReference type="ARBA" id="ARBA00000085"/>
    </source>
</evidence>
<dbReference type="SMART" id="SM00387">
    <property type="entry name" value="HATPase_c"/>
    <property type="match status" value="1"/>
</dbReference>
<evidence type="ECO:0000256" key="19">
    <source>
        <dbReference type="SAM" id="Phobius"/>
    </source>
</evidence>
<keyword evidence="9" id="KW-0418">Kinase</keyword>
<dbReference type="InterPro" id="IPR003661">
    <property type="entry name" value="HisK_dim/P_dom"/>
</dbReference>
<dbReference type="PROSITE" id="PS50110">
    <property type="entry name" value="RESPONSE_REGULATORY"/>
    <property type="match status" value="1"/>
</dbReference>
<proteinExistence type="predicted"/>
<evidence type="ECO:0000256" key="16">
    <source>
        <dbReference type="ARBA" id="ARBA00070152"/>
    </source>
</evidence>
<feature type="domain" description="HAMP" evidence="22">
    <location>
        <begin position="164"/>
        <end position="216"/>
    </location>
</feature>
<evidence type="ECO:0000256" key="2">
    <source>
        <dbReference type="ARBA" id="ARBA00004370"/>
    </source>
</evidence>
<evidence type="ECO:0000256" key="11">
    <source>
        <dbReference type="ARBA" id="ARBA00022989"/>
    </source>
</evidence>
<feature type="coiled-coil region" evidence="18">
    <location>
        <begin position="211"/>
        <end position="263"/>
    </location>
</feature>
<comment type="caution">
    <text evidence="23">The sequence shown here is derived from an EMBL/GenBank/DDBJ whole genome shotgun (WGS) entry which is preliminary data.</text>
</comment>
<organism evidence="23 24">
    <name type="scientific">Undibacterium rugosum</name>
    <dbReference type="NCBI Taxonomy" id="2762291"/>
    <lineage>
        <taxon>Bacteria</taxon>
        <taxon>Pseudomonadati</taxon>
        <taxon>Pseudomonadota</taxon>
        <taxon>Betaproteobacteria</taxon>
        <taxon>Burkholderiales</taxon>
        <taxon>Oxalobacteraceae</taxon>
        <taxon>Undibacterium</taxon>
    </lineage>
</organism>
<keyword evidence="8" id="KW-0547">Nucleotide-binding</keyword>
<evidence type="ECO:0000256" key="7">
    <source>
        <dbReference type="ARBA" id="ARBA00022729"/>
    </source>
</evidence>
<dbReference type="EMBL" id="JACOGG010000024">
    <property type="protein sequence ID" value="MBC3936937.1"/>
    <property type="molecule type" value="Genomic_DNA"/>
</dbReference>
<keyword evidence="7" id="KW-0732">Signal</keyword>
<dbReference type="SMART" id="SM00304">
    <property type="entry name" value="HAMP"/>
    <property type="match status" value="1"/>
</dbReference>
<dbReference type="CDD" id="cd16922">
    <property type="entry name" value="HATPase_EvgS-ArcB-TorS-like"/>
    <property type="match status" value="1"/>
</dbReference>
<feature type="transmembrane region" description="Helical" evidence="19">
    <location>
        <begin position="141"/>
        <end position="162"/>
    </location>
</feature>
<comment type="function">
    <text evidence="15">Member of the two-component regulatory system BvgS/BvgA. Phosphorylates BvgA via a four-step phosphorelay in response to environmental signals.</text>
</comment>
<dbReference type="InterPro" id="IPR003660">
    <property type="entry name" value="HAMP_dom"/>
</dbReference>
<evidence type="ECO:0000256" key="10">
    <source>
        <dbReference type="ARBA" id="ARBA00022840"/>
    </source>
</evidence>
<dbReference type="SUPFAM" id="SSF47384">
    <property type="entry name" value="Homodimeric domain of signal transducing histidine kinase"/>
    <property type="match status" value="1"/>
</dbReference>
<dbReference type="InterPro" id="IPR004358">
    <property type="entry name" value="Sig_transdc_His_kin-like_C"/>
</dbReference>
<dbReference type="InterPro" id="IPR003594">
    <property type="entry name" value="HATPase_dom"/>
</dbReference>
<dbReference type="Gene3D" id="1.10.287.130">
    <property type="match status" value="1"/>
</dbReference>
<keyword evidence="14 19" id="KW-0472">Membrane</keyword>
<dbReference type="CDD" id="cd00082">
    <property type="entry name" value="HisKA"/>
    <property type="match status" value="1"/>
</dbReference>
<dbReference type="SUPFAM" id="SSF158472">
    <property type="entry name" value="HAMP domain-like"/>
    <property type="match status" value="1"/>
</dbReference>
<evidence type="ECO:0000256" key="13">
    <source>
        <dbReference type="ARBA" id="ARBA00023026"/>
    </source>
</evidence>
<dbReference type="FunFam" id="1.10.287.130:FF:000004">
    <property type="entry name" value="Ethylene receptor 1"/>
    <property type="match status" value="1"/>
</dbReference>
<protein>
    <recommendedName>
        <fullName evidence="16">Virulence sensor protein BvgS</fullName>
        <ecNumber evidence="3">2.7.13.3</ecNumber>
    </recommendedName>
</protein>
<name>A0A923KWT3_9BURK</name>
<dbReference type="SMART" id="SM00388">
    <property type="entry name" value="HisKA"/>
    <property type="match status" value="1"/>
</dbReference>
<dbReference type="EC" id="2.7.13.3" evidence="3"/>
<evidence type="ECO:0000313" key="24">
    <source>
        <dbReference type="Proteomes" id="UP000612361"/>
    </source>
</evidence>
<dbReference type="RefSeq" id="WP_186882460.1">
    <property type="nucleotide sequence ID" value="NZ_JACOGG010000024.1"/>
</dbReference>
<dbReference type="CDD" id="cd17546">
    <property type="entry name" value="REC_hyHK_CKI1_RcsC-like"/>
    <property type="match status" value="1"/>
</dbReference>
<evidence type="ECO:0000259" key="20">
    <source>
        <dbReference type="PROSITE" id="PS50109"/>
    </source>
</evidence>
<evidence type="ECO:0000256" key="12">
    <source>
        <dbReference type="ARBA" id="ARBA00023012"/>
    </source>
</evidence>
<dbReference type="GO" id="GO:0005524">
    <property type="term" value="F:ATP binding"/>
    <property type="evidence" value="ECO:0007669"/>
    <property type="project" value="UniProtKB-KW"/>
</dbReference>
<dbReference type="InterPro" id="IPR011006">
    <property type="entry name" value="CheY-like_superfamily"/>
</dbReference>
<dbReference type="PANTHER" id="PTHR43047">
    <property type="entry name" value="TWO-COMPONENT HISTIDINE PROTEIN KINASE"/>
    <property type="match status" value="1"/>
</dbReference>
<dbReference type="GO" id="GO:0016020">
    <property type="term" value="C:membrane"/>
    <property type="evidence" value="ECO:0007669"/>
    <property type="project" value="UniProtKB-SubCell"/>
</dbReference>
<keyword evidence="10" id="KW-0067">ATP-binding</keyword>
<keyword evidence="24" id="KW-1185">Reference proteome</keyword>
<dbReference type="PRINTS" id="PR00344">
    <property type="entry name" value="BCTRLSENSOR"/>
</dbReference>
<dbReference type="Proteomes" id="UP000612361">
    <property type="component" value="Unassembled WGS sequence"/>
</dbReference>
<keyword evidence="13" id="KW-0843">Virulence</keyword>
<evidence type="ECO:0000256" key="5">
    <source>
        <dbReference type="ARBA" id="ARBA00022679"/>
    </source>
</evidence>
<feature type="domain" description="Response regulatory" evidence="21">
    <location>
        <begin position="521"/>
        <end position="637"/>
    </location>
</feature>
<dbReference type="Gene3D" id="3.40.50.2300">
    <property type="match status" value="1"/>
</dbReference>
<dbReference type="InterPro" id="IPR036890">
    <property type="entry name" value="HATPase_C_sf"/>
</dbReference>
<feature type="modified residue" description="4-aspartylphosphate" evidence="17">
    <location>
        <position position="570"/>
    </location>
</feature>
<dbReference type="SUPFAM" id="SSF55874">
    <property type="entry name" value="ATPase domain of HSP90 chaperone/DNA topoisomerase II/histidine kinase"/>
    <property type="match status" value="1"/>
</dbReference>
<dbReference type="SMART" id="SM00448">
    <property type="entry name" value="REC"/>
    <property type="match status" value="1"/>
</dbReference>
<comment type="subcellular location">
    <subcellularLocation>
        <location evidence="2">Membrane</location>
    </subcellularLocation>
</comment>
<dbReference type="Gene3D" id="3.30.565.10">
    <property type="entry name" value="Histidine kinase-like ATPase, C-terminal domain"/>
    <property type="match status" value="1"/>
</dbReference>
<sequence length="726" mass="81911">MHLKLRSSIILMVVIGLTIPMSVSSLLTLSKRHQELRQRMESDHKRALDILALGMQEPLWNYNPRAGQSLFDSLFNDQRIVGIFVEDNRGREFLSKQLAIRHQGQLFSLDQQVLYQGNKIGKVRLDMDSALLDKEFKRDRWLIAGTISAQLLLSVALIVSLLQRRLLTPIKRLMHESESLAKRDLNTPFKWTQYDELGNLGVSLEHTRLSLQSLFEEIESKNRLLENDIQEREKTQKELQLHRDHLEDLVKERTHELQVAKEKADIANQAKSTFLSSMTHELRTPLNAILGYSQILRRDKNLSDRQMLGIHTIYQSGEHLLTLINDLLDFAKIEAGKFELVPEPVNFHLFLNEIVNIIKVKVEQKSLDFHLKVSENLPVAVLLDGKRLRQILLNLLGNAVKFTDAGCIGLSVVSNMTEDQQLCLRFTVSDSGIGIQKELLNKIFKPFEQVGNAHRNAGGTGLGLSISSQLAKMMGGNIEVSSEYGKGSQFSFQIVLPPCSAAGVQSEIACTPIGYQGVTKKVLIVDDIAVNRNMLRDSLSALGFDITLAEDGKLAIESAKNDTPDIILMDILMPNMNGIDAIRCIRESMELRHIPVIAVSASVTREQQVESLDSGANAFISKPVDLILLIEKIAELLQLTLKYEKQEENSQAEVIEKKLVFPSRQEMESLRELAREGNMREILTQAENLKVSNADYEVFAEKLMELARNYQSKAILKLVQDDIQQG</sequence>
<dbReference type="SUPFAM" id="SSF52172">
    <property type="entry name" value="CheY-like"/>
    <property type="match status" value="1"/>
</dbReference>
<keyword evidence="11 19" id="KW-1133">Transmembrane helix</keyword>
<dbReference type="InterPro" id="IPR005467">
    <property type="entry name" value="His_kinase_dom"/>
</dbReference>
<accession>A0A923KWT3</accession>
<dbReference type="AlphaFoldDB" id="A0A923KWT3"/>
<evidence type="ECO:0000256" key="15">
    <source>
        <dbReference type="ARBA" id="ARBA00058004"/>
    </source>
</evidence>
<evidence type="ECO:0000256" key="17">
    <source>
        <dbReference type="PROSITE-ProRule" id="PRU00169"/>
    </source>
</evidence>
<dbReference type="Gene3D" id="6.10.340.10">
    <property type="match status" value="1"/>
</dbReference>
<evidence type="ECO:0000256" key="18">
    <source>
        <dbReference type="SAM" id="Coils"/>
    </source>
</evidence>
<evidence type="ECO:0000256" key="8">
    <source>
        <dbReference type="ARBA" id="ARBA00022741"/>
    </source>
</evidence>
<dbReference type="PROSITE" id="PS50885">
    <property type="entry name" value="HAMP"/>
    <property type="match status" value="1"/>
</dbReference>
<keyword evidence="4 17" id="KW-0597">Phosphoprotein</keyword>
<evidence type="ECO:0000256" key="4">
    <source>
        <dbReference type="ARBA" id="ARBA00022553"/>
    </source>
</evidence>
<dbReference type="InterPro" id="IPR036097">
    <property type="entry name" value="HisK_dim/P_sf"/>
</dbReference>
<evidence type="ECO:0000313" key="23">
    <source>
        <dbReference type="EMBL" id="MBC3936937.1"/>
    </source>
</evidence>
<evidence type="ECO:0000256" key="6">
    <source>
        <dbReference type="ARBA" id="ARBA00022692"/>
    </source>
</evidence>
<keyword evidence="6 19" id="KW-0812">Transmembrane</keyword>
<evidence type="ECO:0000256" key="9">
    <source>
        <dbReference type="ARBA" id="ARBA00022777"/>
    </source>
</evidence>
<dbReference type="Pfam" id="PF00512">
    <property type="entry name" value="HisKA"/>
    <property type="match status" value="1"/>
</dbReference>
<gene>
    <name evidence="23" type="ORF">H8K47_16345</name>
</gene>
<keyword evidence="18" id="KW-0175">Coiled coil</keyword>
<evidence type="ECO:0000256" key="14">
    <source>
        <dbReference type="ARBA" id="ARBA00023136"/>
    </source>
</evidence>
<dbReference type="InterPro" id="IPR001789">
    <property type="entry name" value="Sig_transdc_resp-reg_receiver"/>
</dbReference>
<dbReference type="Pfam" id="PF02518">
    <property type="entry name" value="HATPase_c"/>
    <property type="match status" value="1"/>
</dbReference>